<protein>
    <submittedName>
        <fullName evidence="1">Uncharacterized protein</fullName>
    </submittedName>
</protein>
<dbReference type="AlphaFoldDB" id="X6NX72"/>
<sequence length="372" mass="43171">MFNVLGLIKAIETHYPHKLLESDWINLTKKNLQLTLDDNDVSKVVSYVLDNCHQDIEIKEELNVNGRKERSFSFWPVPSFATQSRQDHTKDTITTTMNIETILRNRSQKGNTDAQIATLMNEIVHNVNRNTKYIKLSEFCSLFRERFGYFIPWIPLLDKLSLPRVPLPNGDYYISNSNKNLFGGLIESLLMKQPNGSLTALQICNEWKLQYPDLKPLNSYQFLYHLCNQCSELFWIKQEHKEWNADAVVGLQATNGTDVNAFARHVFTQLKNKPMEMSLLLESLAQMHSTPLDTLGELLMLPFVKLKRSTTHSHRPWMVQIRPEFQSLQDTRLLNRLVLHILYTMDVDSMRISQLQVNSYNALECISLPIKT</sequence>
<proteinExistence type="predicted"/>
<accession>X6NX72</accession>
<keyword evidence="2" id="KW-1185">Reference proteome</keyword>
<gene>
    <name evidence="1" type="ORF">RFI_06224</name>
</gene>
<organism evidence="1 2">
    <name type="scientific">Reticulomyxa filosa</name>
    <dbReference type="NCBI Taxonomy" id="46433"/>
    <lineage>
        <taxon>Eukaryota</taxon>
        <taxon>Sar</taxon>
        <taxon>Rhizaria</taxon>
        <taxon>Retaria</taxon>
        <taxon>Foraminifera</taxon>
        <taxon>Monothalamids</taxon>
        <taxon>Reticulomyxidae</taxon>
        <taxon>Reticulomyxa</taxon>
    </lineage>
</organism>
<reference evidence="1 2" key="1">
    <citation type="journal article" date="2013" name="Curr. Biol.">
        <title>The Genome of the Foraminiferan Reticulomyxa filosa.</title>
        <authorList>
            <person name="Glockner G."/>
            <person name="Hulsmann N."/>
            <person name="Schleicher M."/>
            <person name="Noegel A.A."/>
            <person name="Eichinger L."/>
            <person name="Gallinger C."/>
            <person name="Pawlowski J."/>
            <person name="Sierra R."/>
            <person name="Euteneuer U."/>
            <person name="Pillet L."/>
            <person name="Moustafa A."/>
            <person name="Platzer M."/>
            <person name="Groth M."/>
            <person name="Szafranski K."/>
            <person name="Schliwa M."/>
        </authorList>
    </citation>
    <scope>NUCLEOTIDE SEQUENCE [LARGE SCALE GENOMIC DNA]</scope>
</reference>
<evidence type="ECO:0000313" key="2">
    <source>
        <dbReference type="Proteomes" id="UP000023152"/>
    </source>
</evidence>
<comment type="caution">
    <text evidence="1">The sequence shown here is derived from an EMBL/GenBank/DDBJ whole genome shotgun (WGS) entry which is preliminary data.</text>
</comment>
<dbReference type="EMBL" id="ASPP01005251">
    <property type="protein sequence ID" value="ETO30895.1"/>
    <property type="molecule type" value="Genomic_DNA"/>
</dbReference>
<name>X6NX72_RETFI</name>
<dbReference type="Proteomes" id="UP000023152">
    <property type="component" value="Unassembled WGS sequence"/>
</dbReference>
<evidence type="ECO:0000313" key="1">
    <source>
        <dbReference type="EMBL" id="ETO30895.1"/>
    </source>
</evidence>